<feature type="domain" description="Putative amidase" evidence="1">
    <location>
        <begin position="6"/>
        <end position="156"/>
    </location>
</feature>
<dbReference type="Pfam" id="PF12671">
    <property type="entry name" value="Amidase_6"/>
    <property type="match status" value="1"/>
</dbReference>
<gene>
    <name evidence="2" type="ORF">H8Z83_02800</name>
</gene>
<reference evidence="2" key="1">
    <citation type="submission" date="2020-08" db="EMBL/GenBank/DDBJ databases">
        <title>Genome public.</title>
        <authorList>
            <person name="Liu C."/>
            <person name="Sun Q."/>
        </authorList>
    </citation>
    <scope>NUCLEOTIDE SEQUENCE</scope>
    <source>
        <strain evidence="2">BX15</strain>
    </source>
</reference>
<organism evidence="2 3">
    <name type="scientific">Dysosmobacter segnis</name>
    <dbReference type="NCBI Taxonomy" id="2763042"/>
    <lineage>
        <taxon>Bacteria</taxon>
        <taxon>Bacillati</taxon>
        <taxon>Bacillota</taxon>
        <taxon>Clostridia</taxon>
        <taxon>Eubacteriales</taxon>
        <taxon>Oscillospiraceae</taxon>
        <taxon>Dysosmobacter</taxon>
    </lineage>
</organism>
<sequence length="166" mass="19013">MRFALYDRRAAVLYAHRWAYGRNPVFYDYEHLGGDCTNFASQCIYAGSGVMNFTPTFGWYYIDPDQKAPAWTGVPYLYNFLVREEKTEGPAARPCELGDLRPGDLIQLSFDGENFRHTPVVVSVGWPVTPENVLVAAHSYDADNRPLSTYSYQDIRFLKIFGVWHP</sequence>
<name>A0A923MHD4_9FIRM</name>
<keyword evidence="3" id="KW-1185">Reference proteome</keyword>
<protein>
    <submittedName>
        <fullName evidence="2">Amidase domain-containing protein</fullName>
    </submittedName>
</protein>
<dbReference type="AlphaFoldDB" id="A0A923MHD4"/>
<dbReference type="Proteomes" id="UP000620327">
    <property type="component" value="Unassembled WGS sequence"/>
</dbReference>
<dbReference type="InterPro" id="IPR024301">
    <property type="entry name" value="Amidase_6"/>
</dbReference>
<dbReference type="EMBL" id="JACOQI010000002">
    <property type="protein sequence ID" value="MBC5769274.1"/>
    <property type="molecule type" value="Genomic_DNA"/>
</dbReference>
<evidence type="ECO:0000313" key="3">
    <source>
        <dbReference type="Proteomes" id="UP000620327"/>
    </source>
</evidence>
<dbReference type="RefSeq" id="WP_187013657.1">
    <property type="nucleotide sequence ID" value="NZ_JACOQI010000002.1"/>
</dbReference>
<dbReference type="PANTHER" id="PTHR40032:SF1">
    <property type="entry name" value="EXPORTED PROTEIN"/>
    <property type="match status" value="1"/>
</dbReference>
<accession>A0A923MHD4</accession>
<evidence type="ECO:0000259" key="1">
    <source>
        <dbReference type="Pfam" id="PF12671"/>
    </source>
</evidence>
<evidence type="ECO:0000313" key="2">
    <source>
        <dbReference type="EMBL" id="MBC5769274.1"/>
    </source>
</evidence>
<comment type="caution">
    <text evidence="2">The sequence shown here is derived from an EMBL/GenBank/DDBJ whole genome shotgun (WGS) entry which is preliminary data.</text>
</comment>
<dbReference type="PANTHER" id="PTHR40032">
    <property type="entry name" value="EXPORTED PROTEIN-RELATED"/>
    <property type="match status" value="1"/>
</dbReference>
<proteinExistence type="predicted"/>